<accession>A0A1F6BDY2</accession>
<name>A0A1F6BDY2_9BACT</name>
<reference evidence="2 3" key="1">
    <citation type="journal article" date="2016" name="Nat. Commun.">
        <title>Thousands of microbial genomes shed light on interconnected biogeochemical processes in an aquifer system.</title>
        <authorList>
            <person name="Anantharaman K."/>
            <person name="Brown C.T."/>
            <person name="Hug L.A."/>
            <person name="Sharon I."/>
            <person name="Castelle C.J."/>
            <person name="Probst A.J."/>
            <person name="Thomas B.C."/>
            <person name="Singh A."/>
            <person name="Wilkins M.J."/>
            <person name="Karaoz U."/>
            <person name="Brodie E.L."/>
            <person name="Williams K.H."/>
            <person name="Hubbard S.S."/>
            <person name="Banfield J.F."/>
        </authorList>
    </citation>
    <scope>NUCLEOTIDE SEQUENCE [LARGE SCALE GENOMIC DNA]</scope>
</reference>
<keyword evidence="1" id="KW-0472">Membrane</keyword>
<evidence type="ECO:0000313" key="3">
    <source>
        <dbReference type="Proteomes" id="UP000176186"/>
    </source>
</evidence>
<dbReference type="Proteomes" id="UP000176186">
    <property type="component" value="Unassembled WGS sequence"/>
</dbReference>
<evidence type="ECO:0000256" key="1">
    <source>
        <dbReference type="SAM" id="Phobius"/>
    </source>
</evidence>
<comment type="caution">
    <text evidence="2">The sequence shown here is derived from an EMBL/GenBank/DDBJ whole genome shotgun (WGS) entry which is preliminary data.</text>
</comment>
<feature type="transmembrane region" description="Helical" evidence="1">
    <location>
        <begin position="7"/>
        <end position="30"/>
    </location>
</feature>
<sequence>MKRRTYATIIGISVIVVVVFAAIAAARFIFGGPEDDWICVRGQWIMHGRPVAPKPSIPCF</sequence>
<organism evidence="2 3">
    <name type="scientific">Candidatus Gottesmanbacteria bacterium RIFOXYB1_FULL_47_11</name>
    <dbReference type="NCBI Taxonomy" id="1798401"/>
    <lineage>
        <taxon>Bacteria</taxon>
        <taxon>Candidatus Gottesmaniibacteriota</taxon>
    </lineage>
</organism>
<evidence type="ECO:0000313" key="2">
    <source>
        <dbReference type="EMBL" id="OGG35135.1"/>
    </source>
</evidence>
<keyword evidence="1" id="KW-1133">Transmembrane helix</keyword>
<dbReference type="AlphaFoldDB" id="A0A1F6BDY2"/>
<dbReference type="EMBL" id="MFKE01000018">
    <property type="protein sequence ID" value="OGG35135.1"/>
    <property type="molecule type" value="Genomic_DNA"/>
</dbReference>
<dbReference type="STRING" id="1798401.A2363_01395"/>
<protein>
    <submittedName>
        <fullName evidence="2">Uncharacterized protein</fullName>
    </submittedName>
</protein>
<proteinExistence type="predicted"/>
<gene>
    <name evidence="2" type="ORF">A2363_01395</name>
</gene>
<keyword evidence="1" id="KW-0812">Transmembrane</keyword>